<dbReference type="InterPro" id="IPR029016">
    <property type="entry name" value="GAF-like_dom_sf"/>
</dbReference>
<feature type="domain" description="PDEase" evidence="2">
    <location>
        <begin position="873"/>
        <end position="1097"/>
    </location>
</feature>
<dbReference type="SUPFAM" id="SSF55781">
    <property type="entry name" value="GAF domain-like"/>
    <property type="match status" value="3"/>
</dbReference>
<feature type="region of interest" description="Disordered" evidence="1">
    <location>
        <begin position="703"/>
        <end position="722"/>
    </location>
</feature>
<evidence type="ECO:0000256" key="1">
    <source>
        <dbReference type="SAM" id="MobiDB-lite"/>
    </source>
</evidence>
<dbReference type="Gene3D" id="1.10.1300.10">
    <property type="entry name" value="3'5'-cyclic nucleotide phosphodiesterase, catalytic domain"/>
    <property type="match status" value="1"/>
</dbReference>
<dbReference type="GO" id="GO:0007165">
    <property type="term" value="P:signal transduction"/>
    <property type="evidence" value="ECO:0007669"/>
    <property type="project" value="InterPro"/>
</dbReference>
<dbReference type="GO" id="GO:0004114">
    <property type="term" value="F:3',5'-cyclic-nucleotide phosphodiesterase activity"/>
    <property type="evidence" value="ECO:0007669"/>
    <property type="project" value="InterPro"/>
</dbReference>
<dbReference type="EMBL" id="MLAK01000756">
    <property type="protein sequence ID" value="OHT05506.1"/>
    <property type="molecule type" value="Genomic_DNA"/>
</dbReference>
<dbReference type="GeneID" id="94839860"/>
<feature type="compositionally biased region" description="Polar residues" evidence="1">
    <location>
        <begin position="398"/>
        <end position="415"/>
    </location>
</feature>
<dbReference type="VEuPathDB" id="TrichDB:TRFO_26781"/>
<protein>
    <recommendedName>
        <fullName evidence="2">PDEase domain-containing protein</fullName>
    </recommendedName>
</protein>
<evidence type="ECO:0000313" key="4">
    <source>
        <dbReference type="Proteomes" id="UP000179807"/>
    </source>
</evidence>
<gene>
    <name evidence="3" type="ORF">TRFO_26781</name>
</gene>
<proteinExistence type="predicted"/>
<dbReference type="Pfam" id="PF00233">
    <property type="entry name" value="PDEase_I"/>
    <property type="match status" value="1"/>
</dbReference>
<evidence type="ECO:0000313" key="3">
    <source>
        <dbReference type="EMBL" id="OHT05506.1"/>
    </source>
</evidence>
<reference evidence="3" key="1">
    <citation type="submission" date="2016-10" db="EMBL/GenBank/DDBJ databases">
        <authorList>
            <person name="Benchimol M."/>
            <person name="Almeida L.G."/>
            <person name="Vasconcelos A.T."/>
            <person name="Perreira-Neves A."/>
            <person name="Rosa I.A."/>
            <person name="Tasca T."/>
            <person name="Bogo M.R."/>
            <person name="de Souza W."/>
        </authorList>
    </citation>
    <scope>NUCLEOTIDE SEQUENCE [LARGE SCALE GENOMIC DNA]</scope>
    <source>
        <strain evidence="3">K</strain>
    </source>
</reference>
<feature type="region of interest" description="Disordered" evidence="1">
    <location>
        <begin position="398"/>
        <end position="419"/>
    </location>
</feature>
<keyword evidence="4" id="KW-1185">Reference proteome</keyword>
<dbReference type="InterPro" id="IPR002073">
    <property type="entry name" value="PDEase_catalytic_dom"/>
</dbReference>
<name>A0A1J4K3F3_9EUKA</name>
<accession>A0A1J4K3F3</accession>
<dbReference type="AlphaFoldDB" id="A0A1J4K3F3"/>
<dbReference type="InterPro" id="IPR036971">
    <property type="entry name" value="PDEase_catalytic_dom_sf"/>
</dbReference>
<sequence>MLSHPSLRGRAPVSLIPNSSPINSKISQLKNLNTLSLPGLKEKNTSGLNKAYLWKGNTSPQSLEQLSHLQIVFDEFINETSDKPFHYCVEQAISNLLGTYLSISYFADLNNHTLYSPTTDSTFPCTKSIVGFSYRTNQVISLANPTTHECYDEEIDNNRATIYTPLSNRCGEVICVVKTFAGAGRTVFNENDIFQASKFAAKFRSYSHLFLMSASPNMPFLSKTLVSNDIYSILRTIRNHFRARKIDFYKYDRVSENKYKLLDENKEFYPIKIIGFVQTVIESNSPQTSLNITKEISYDANEDGKYQENVMAIPVPLKSNNQNESFNDKNNSKRDLSKVNNIGIIVVRGSESNSQFNIEDIQQLEFFIPLIRSTLDGCKLTEIQNSTTNYCNAQIQTNLLPENPPNDSSNKTNENPSEDKEKYNKEFFIAMMFAEDILSTIHSTKSVMNVIIDKAKLLFNVKKAEIYYYDFDSIIQFSNKKKFPFNTKNGLVGNSMKFNAILTYEDYKDLYDPSIDIKETKDLICIPLISPFNQFLGCIELASFPNPLNDSIISQIRAFCILCSSVIHKNQQNQSLREVSNFIRSIKKVEYRDLRPHIVEVLSQMGEVTSATRENLYVYDNETKSVIPTIHYGTAIENASIISRDAVNSKQIVLFNSQNISQFQHKFEVKIENVRTDIAKSYENRISSIFSDFERGKIKTNKSFDEKKGNNDSDSDSFDDSEKPPLNICAFPIYNGNGDIIGVLEFASEFTIHCDDVNYIEGIMRCLSPIIEKYFNTKMYKFAVIIQNNVKFTEDPYQIPSEMKLDSRQLLSASSLSFDAAQWTDKGTFQLIYYLMDHFSLLESYNIMNMTMLGTIFDIQQCYQTDSIFTWNDTVNILQFSLSYISNFKEEFKKHEILAFVLSLLCSRLIYTEMLIDEGTTAKALAYLIANHKSIAYQNFSKALKIICHRNPSILANTEPYTSTIWSFIIDFLKLTSPKAQFKLLAEATESFNETAFSMNVENHRIILLKLMFVCGLYSQLARFNKNNENNYQAMLKIIINEIDIMDIPGIKYVDNIPCVENFDVEKSQANVMEHICLPFFEFTESILKTMSTAVSNVKANIKKLRI</sequence>
<organism evidence="3 4">
    <name type="scientific">Tritrichomonas foetus</name>
    <dbReference type="NCBI Taxonomy" id="1144522"/>
    <lineage>
        <taxon>Eukaryota</taxon>
        <taxon>Metamonada</taxon>
        <taxon>Parabasalia</taxon>
        <taxon>Tritrichomonadida</taxon>
        <taxon>Tritrichomonadidae</taxon>
        <taxon>Tritrichomonas</taxon>
    </lineage>
</organism>
<evidence type="ECO:0000259" key="2">
    <source>
        <dbReference type="Pfam" id="PF00233"/>
    </source>
</evidence>
<dbReference type="RefSeq" id="XP_068358642.1">
    <property type="nucleotide sequence ID" value="XM_068505156.1"/>
</dbReference>
<dbReference type="SUPFAM" id="SSF109604">
    <property type="entry name" value="HD-domain/PDEase-like"/>
    <property type="match status" value="1"/>
</dbReference>
<comment type="caution">
    <text evidence="3">The sequence shown here is derived from an EMBL/GenBank/DDBJ whole genome shotgun (WGS) entry which is preliminary data.</text>
</comment>
<dbReference type="Proteomes" id="UP000179807">
    <property type="component" value="Unassembled WGS sequence"/>
</dbReference>
<dbReference type="Gene3D" id="3.30.450.40">
    <property type="match status" value="2"/>
</dbReference>